<reference evidence="1 2" key="1">
    <citation type="submission" date="2015-05" db="EMBL/GenBank/DDBJ databases">
        <title>Whole genome sequence and identification of bacterial endophytes from Costus igneus.</title>
        <authorList>
            <person name="Lee Y.P."/>
            <person name="Gan H.M."/>
            <person name="Eng W."/>
            <person name="Wheatley M.S."/>
            <person name="Caraballo A."/>
            <person name="Polter S."/>
            <person name="Savka M.A."/>
            <person name="Hudson A.O."/>
        </authorList>
    </citation>
    <scope>NUCLEOTIDE SEQUENCE [LARGE SCALE GENOMIC DNA]</scope>
    <source>
        <strain evidence="1 2">RIT375</strain>
    </source>
</reference>
<dbReference type="AlphaFoldDB" id="A0A0J1KNK2"/>
<dbReference type="Proteomes" id="UP000035904">
    <property type="component" value="Unassembled WGS sequence"/>
</dbReference>
<proteinExistence type="predicted"/>
<accession>A0A0J1KNK2</accession>
<gene>
    <name evidence="1" type="ORF">ABW01_12840</name>
</gene>
<comment type="caution">
    <text evidence="1">The sequence shown here is derived from an EMBL/GenBank/DDBJ whole genome shotgun (WGS) entry which is preliminary data.</text>
</comment>
<sequence>MENLNQPTFDCCHLWYKCDYGRNGCEWGKTRPEKMDACTCYKRNFNNKQEDNINLEQTTAMVEINIADETKSIDKEVLKSKVEEQLSLF</sequence>
<evidence type="ECO:0000313" key="1">
    <source>
        <dbReference type="EMBL" id="KLV18265.1"/>
    </source>
</evidence>
<evidence type="ECO:0000313" key="2">
    <source>
        <dbReference type="Proteomes" id="UP000035904"/>
    </source>
</evidence>
<dbReference type="PATRIC" id="fig|1392.242.peg.5588"/>
<dbReference type="EMBL" id="LDPG01000007">
    <property type="protein sequence ID" value="KLV18265.1"/>
    <property type="molecule type" value="Genomic_DNA"/>
</dbReference>
<name>A0A0J1KNK2_BACAN</name>
<dbReference type="RefSeq" id="WP_047956612.1">
    <property type="nucleotide sequence ID" value="NZ_LDPG01000007.1"/>
</dbReference>
<organism evidence="1 2">
    <name type="scientific">Bacillus anthracis</name>
    <name type="common">anthrax bacterium</name>
    <dbReference type="NCBI Taxonomy" id="1392"/>
    <lineage>
        <taxon>Bacteria</taxon>
        <taxon>Bacillati</taxon>
        <taxon>Bacillota</taxon>
        <taxon>Bacilli</taxon>
        <taxon>Bacillales</taxon>
        <taxon>Bacillaceae</taxon>
        <taxon>Bacillus</taxon>
        <taxon>Bacillus cereus group</taxon>
    </lineage>
</organism>
<protein>
    <submittedName>
        <fullName evidence="1">Uncharacterized protein</fullName>
    </submittedName>
</protein>